<name>A0A5E8CM76_9ZZZZ</name>
<reference evidence="1" key="1">
    <citation type="submission" date="2019-09" db="EMBL/GenBank/DDBJ databases">
        <authorList>
            <person name="Needham M D."/>
        </authorList>
    </citation>
    <scope>NUCLEOTIDE SEQUENCE</scope>
</reference>
<dbReference type="EMBL" id="CABVLZ010000010">
    <property type="protein sequence ID" value="VVU95745.1"/>
    <property type="molecule type" value="Genomic_DNA"/>
</dbReference>
<organism evidence="1">
    <name type="scientific">seawater metagenome</name>
    <dbReference type="NCBI Taxonomy" id="1561972"/>
    <lineage>
        <taxon>unclassified sequences</taxon>
        <taxon>metagenomes</taxon>
        <taxon>ecological metagenomes</taxon>
    </lineage>
</organism>
<gene>
    <name evidence="1" type="ORF">CPAV1605_1501</name>
</gene>
<accession>A0A5E8CM76</accession>
<sequence length="81" mass="9641">MYEILTNGSKVKFIGLQATNIVDKEHVLSFLNFFKNVKLVYFSAKEIIELDHPNFYCYKIEKSKDWKYDNLEWNSILSVDN</sequence>
<dbReference type="AlphaFoldDB" id="A0A5E8CM76"/>
<proteinExistence type="predicted"/>
<evidence type="ECO:0000313" key="1">
    <source>
        <dbReference type="EMBL" id="VVU95745.1"/>
    </source>
</evidence>
<protein>
    <submittedName>
        <fullName evidence="1">Uncharacterized protein</fullName>
    </submittedName>
</protein>